<dbReference type="GO" id="GO:0019706">
    <property type="term" value="F:protein-cysteine S-palmitoyltransferase activity"/>
    <property type="evidence" value="ECO:0007669"/>
    <property type="project" value="UniProtKB-EC"/>
</dbReference>
<dbReference type="Pfam" id="PF24883">
    <property type="entry name" value="NPHP3_N"/>
    <property type="match status" value="1"/>
</dbReference>
<organism evidence="5 6">
    <name type="scientific">Coniochaeta hoffmannii</name>
    <dbReference type="NCBI Taxonomy" id="91930"/>
    <lineage>
        <taxon>Eukaryota</taxon>
        <taxon>Fungi</taxon>
        <taxon>Dikarya</taxon>
        <taxon>Ascomycota</taxon>
        <taxon>Pezizomycotina</taxon>
        <taxon>Sordariomycetes</taxon>
        <taxon>Sordariomycetidae</taxon>
        <taxon>Coniochaetales</taxon>
        <taxon>Coniochaetaceae</taxon>
        <taxon>Coniochaeta</taxon>
    </lineage>
</organism>
<keyword evidence="2 3" id="KW-0040">ANK repeat</keyword>
<dbReference type="EMBL" id="JANBVN010000021">
    <property type="protein sequence ID" value="KAJ9161562.1"/>
    <property type="molecule type" value="Genomic_DNA"/>
</dbReference>
<keyword evidence="1" id="KW-0677">Repeat</keyword>
<keyword evidence="6" id="KW-1185">Reference proteome</keyword>
<dbReference type="AlphaFoldDB" id="A0AA38SH42"/>
<accession>A0AA38SH42</accession>
<proteinExistence type="predicted"/>
<dbReference type="PROSITE" id="PS50088">
    <property type="entry name" value="ANK_REPEAT"/>
    <property type="match status" value="1"/>
</dbReference>
<comment type="caution">
    <text evidence="5">The sequence shown here is derived from an EMBL/GenBank/DDBJ whole genome shotgun (WGS) entry which is preliminary data.</text>
</comment>
<dbReference type="InterPro" id="IPR002110">
    <property type="entry name" value="Ankyrin_rpt"/>
</dbReference>
<reference evidence="5" key="1">
    <citation type="submission" date="2022-07" db="EMBL/GenBank/DDBJ databases">
        <title>Fungi with potential for degradation of polypropylene.</title>
        <authorList>
            <person name="Gostincar C."/>
        </authorList>
    </citation>
    <scope>NUCLEOTIDE SEQUENCE</scope>
    <source>
        <strain evidence="5">EXF-13287</strain>
    </source>
</reference>
<protein>
    <submittedName>
        <fullName evidence="5">Ankyrin repeat domain-containing protein 50</fullName>
    </submittedName>
</protein>
<sequence length="861" mass="95820">MLSFFLAKRLGSSQKPRPSSDVCVFFCDDKISNQKNANNVLIGLIFQLVRRHKSLVRHISKVYDMHGQNTVQSFTALWTIFRDIATDPKSNHTIIIIDALDECEEDTRRSLLGSIKTLIHDQELTAAGREQVKFVLTSRPNLTEMERMIDGVSAYRIPINDAQAGYSKDVQIFIEERLDEISKHRQFPPDAKVWLQDSLYSKSGQTFLWVHMVLTALERSPLLSVKNLEDFIQRIPPTLETIYVRFVSDIQLHHLEAASKLLKLILGSSRHLTLDELNIAFSIEPSHRTVREVNHSCQTGMTHTLQSILGALVRISDSKVSLVHQSVKEFILQRLGAEKELPPVIGTIREEGCALTIAISCVNYLVLDDFAEDLFAFMDSPAGSSSEDSDTDESLPFVEKPFWNHEEDHEEDAVHTADIFKDPSARDGDTCFLLASKYPFYRYAALHWTSHFERCEAYAPADLKDAVKTLLNVYTTNCSNWLPFHSTEAAVGDQGFPKNPDAVTLAAFFNFHATLKDYLQSKDSILQEHLDNALFWGAAQGHDGVVNTLLRKNANPNARVSERQTALMVASRNGHSDCVRTLQADDRTDLNLMADRGRTALSFACYGGHKDIVETLISRKVCNIDEEDDSGSTPLIWAAGGGHTEIVNLLTRHPNVDVNHRDKMGRTVVSWAAGDGMNEVLKALLKVEGIDANLKDNAGMSPLSWAARNGCAAAVRVLLRDSRVDKASVDKKLRNAISWACERGHAEVLRVLLKYGCPGVDEGDESGWTPLAWAIQNDSPEVVETLVSNKSVDLERRDHSGRTALSWAVSYGHIEVVKTLLRAGADPRATSLTGITPMSAAESMGRTDIMEELGCFLRGST</sequence>
<dbReference type="InterPro" id="IPR036770">
    <property type="entry name" value="Ankyrin_rpt-contain_sf"/>
</dbReference>
<dbReference type="SMART" id="SM00248">
    <property type="entry name" value="ANK"/>
    <property type="match status" value="9"/>
</dbReference>
<dbReference type="PANTHER" id="PTHR24161:SF121">
    <property type="entry name" value="M-PHASE PHOSPHOPROTEIN 8"/>
    <property type="match status" value="1"/>
</dbReference>
<evidence type="ECO:0000256" key="1">
    <source>
        <dbReference type="ARBA" id="ARBA00022737"/>
    </source>
</evidence>
<feature type="domain" description="Nephrocystin 3-like N-terminal" evidence="4">
    <location>
        <begin position="2"/>
        <end position="139"/>
    </location>
</feature>
<evidence type="ECO:0000256" key="3">
    <source>
        <dbReference type="PROSITE-ProRule" id="PRU00023"/>
    </source>
</evidence>
<name>A0AA38SH42_9PEZI</name>
<gene>
    <name evidence="5" type="ORF">NKR19_g2186</name>
</gene>
<dbReference type="InterPro" id="IPR056884">
    <property type="entry name" value="NPHP3-like_N"/>
</dbReference>
<dbReference type="PROSITE" id="PS50297">
    <property type="entry name" value="ANK_REP_REGION"/>
    <property type="match status" value="1"/>
</dbReference>
<evidence type="ECO:0000313" key="5">
    <source>
        <dbReference type="EMBL" id="KAJ9161562.1"/>
    </source>
</evidence>
<evidence type="ECO:0000313" key="6">
    <source>
        <dbReference type="Proteomes" id="UP001174691"/>
    </source>
</evidence>
<evidence type="ECO:0000259" key="4">
    <source>
        <dbReference type="Pfam" id="PF24883"/>
    </source>
</evidence>
<dbReference type="Pfam" id="PF12796">
    <property type="entry name" value="Ank_2"/>
    <property type="match status" value="2"/>
</dbReference>
<feature type="repeat" description="ANK" evidence="3">
    <location>
        <begin position="800"/>
        <end position="832"/>
    </location>
</feature>
<dbReference type="PRINTS" id="PR01415">
    <property type="entry name" value="ANKYRIN"/>
</dbReference>
<dbReference type="SUPFAM" id="SSF48403">
    <property type="entry name" value="Ankyrin repeat"/>
    <property type="match status" value="1"/>
</dbReference>
<evidence type="ECO:0000256" key="2">
    <source>
        <dbReference type="ARBA" id="ARBA00023043"/>
    </source>
</evidence>
<dbReference type="Gene3D" id="1.25.40.20">
    <property type="entry name" value="Ankyrin repeat-containing domain"/>
    <property type="match status" value="3"/>
</dbReference>
<dbReference type="Proteomes" id="UP001174691">
    <property type="component" value="Unassembled WGS sequence"/>
</dbReference>
<dbReference type="PANTHER" id="PTHR24161">
    <property type="entry name" value="ANK_REP_REGION DOMAIN-CONTAINING PROTEIN-RELATED"/>
    <property type="match status" value="1"/>
</dbReference>